<dbReference type="PANTHER" id="PTHR31147:SF25">
    <property type="entry name" value="HXXXD-TYPE ACYL-TRANSFERASE FAMILY PROTEIN"/>
    <property type="match status" value="1"/>
</dbReference>
<evidence type="ECO:0000313" key="3">
    <source>
        <dbReference type="Proteomes" id="UP001370490"/>
    </source>
</evidence>
<proteinExistence type="inferred from homology"/>
<dbReference type="Gene3D" id="3.30.559.10">
    <property type="entry name" value="Chloramphenicol acetyltransferase-like domain"/>
    <property type="match status" value="2"/>
</dbReference>
<dbReference type="InterPro" id="IPR023213">
    <property type="entry name" value="CAT-like_dom_sf"/>
</dbReference>
<name>A0AAN8V493_9MAGN</name>
<evidence type="ECO:0000313" key="2">
    <source>
        <dbReference type="EMBL" id="KAK6921163.1"/>
    </source>
</evidence>
<accession>A0AAN8V493</accession>
<keyword evidence="3" id="KW-1185">Reference proteome</keyword>
<organism evidence="2 3">
    <name type="scientific">Dillenia turbinata</name>
    <dbReference type="NCBI Taxonomy" id="194707"/>
    <lineage>
        <taxon>Eukaryota</taxon>
        <taxon>Viridiplantae</taxon>
        <taxon>Streptophyta</taxon>
        <taxon>Embryophyta</taxon>
        <taxon>Tracheophyta</taxon>
        <taxon>Spermatophyta</taxon>
        <taxon>Magnoliopsida</taxon>
        <taxon>eudicotyledons</taxon>
        <taxon>Gunneridae</taxon>
        <taxon>Pentapetalae</taxon>
        <taxon>Dilleniales</taxon>
        <taxon>Dilleniaceae</taxon>
        <taxon>Dillenia</taxon>
    </lineage>
</organism>
<dbReference type="PANTHER" id="PTHR31147">
    <property type="entry name" value="ACYL TRANSFERASE 4"/>
    <property type="match status" value="1"/>
</dbReference>
<dbReference type="AlphaFoldDB" id="A0AAN8V493"/>
<sequence length="460" mass="51874">MATHESKPFFVNRKDIVFVKPSKSTTQEVLLLSTMDNDPTLEYIGQTIQVYKSNDLESPKDPVAVIKEALSKVLVFYYPLAGMLKRHKNDGRLRLYCNAGAGVPFLEASANCKLSSLHYLDCLDIAVTKKLVFDRPDDEIDGDEEGCYYHPLLIQVTRFSCGGFTIGMGMSHSVCDGFGAAQFYRALAELASGKSEPTVNPVWERNRLLVTTPEEPKSLVDKAFLATSPHIPPSDVVHEFYNVSSESIKRLKKALRANESGENYTSFEILAAYVARAKFRSLEMNLDGYTVLSFTANIRNHLSPHIPDGYYGNAFFEPRMIMIGKDLSEGPLLKVVKMIANSKKKAITTESIMTLLRNMEWFIEKKVKSRVARGWTFFTDWRNLNLIEEVDFGWGASVNMIPLPFDVHGFIDLCVFMTPCRMDSLMKGGMRVFVSLPRACMAKFKEEMDVLKRGEVNNLI</sequence>
<reference evidence="2 3" key="1">
    <citation type="submission" date="2023-12" db="EMBL/GenBank/DDBJ databases">
        <title>A high-quality genome assembly for Dillenia turbinata (Dilleniales).</title>
        <authorList>
            <person name="Chanderbali A."/>
        </authorList>
    </citation>
    <scope>NUCLEOTIDE SEQUENCE [LARGE SCALE GENOMIC DNA]</scope>
    <source>
        <strain evidence="2">LSX21</strain>
        <tissue evidence="2">Leaf</tissue>
    </source>
</reference>
<comment type="similarity">
    <text evidence="1">Belongs to the plant acyltransferase family.</text>
</comment>
<dbReference type="Pfam" id="PF02458">
    <property type="entry name" value="Transferase"/>
    <property type="match status" value="1"/>
</dbReference>
<dbReference type="EMBL" id="JBAMMX010000020">
    <property type="protein sequence ID" value="KAK6921163.1"/>
    <property type="molecule type" value="Genomic_DNA"/>
</dbReference>
<comment type="caution">
    <text evidence="2">The sequence shown here is derived from an EMBL/GenBank/DDBJ whole genome shotgun (WGS) entry which is preliminary data.</text>
</comment>
<dbReference type="Proteomes" id="UP001370490">
    <property type="component" value="Unassembled WGS sequence"/>
</dbReference>
<gene>
    <name evidence="2" type="ORF">RJ641_014841</name>
</gene>
<protein>
    <submittedName>
        <fullName evidence="2">Uncharacterized protein</fullName>
    </submittedName>
</protein>
<evidence type="ECO:0000256" key="1">
    <source>
        <dbReference type="ARBA" id="ARBA00009861"/>
    </source>
</evidence>
<dbReference type="InterPro" id="IPR050898">
    <property type="entry name" value="Plant_acyltransferase"/>
</dbReference>